<comment type="caution">
    <text evidence="1">The sequence shown here is derived from an EMBL/GenBank/DDBJ whole genome shotgun (WGS) entry which is preliminary data.</text>
</comment>
<protein>
    <submittedName>
        <fullName evidence="1">Short-chain dehydrogenase</fullName>
    </submittedName>
</protein>
<reference evidence="1 2" key="1">
    <citation type="submission" date="2019-07" db="EMBL/GenBank/DDBJ databases">
        <title>Whole genome shotgun sequence of Rhodospirillum oryzae NBRC 107573.</title>
        <authorList>
            <person name="Hosoyama A."/>
            <person name="Uohara A."/>
            <person name="Ohji S."/>
            <person name="Ichikawa N."/>
        </authorList>
    </citation>
    <scope>NUCLEOTIDE SEQUENCE [LARGE SCALE GENOMIC DNA]</scope>
    <source>
        <strain evidence="1 2">NBRC 107573</strain>
    </source>
</reference>
<dbReference type="AlphaFoldDB" id="A0A512H813"/>
<proteinExistence type="predicted"/>
<dbReference type="RefSeq" id="WP_147163616.1">
    <property type="nucleotide sequence ID" value="NZ_BJZO01000041.1"/>
</dbReference>
<accession>A0A512H813</accession>
<dbReference type="InterPro" id="IPR036291">
    <property type="entry name" value="NAD(P)-bd_dom_sf"/>
</dbReference>
<dbReference type="InterPro" id="IPR052184">
    <property type="entry name" value="SDR_enzymes"/>
</dbReference>
<dbReference type="PANTHER" id="PTHR45458:SF1">
    <property type="entry name" value="SHORT CHAIN DEHYDROGENASE"/>
    <property type="match status" value="1"/>
</dbReference>
<organism evidence="1 2">
    <name type="scientific">Pararhodospirillum oryzae</name>
    <dbReference type="NCBI Taxonomy" id="478448"/>
    <lineage>
        <taxon>Bacteria</taxon>
        <taxon>Pseudomonadati</taxon>
        <taxon>Pseudomonadota</taxon>
        <taxon>Alphaproteobacteria</taxon>
        <taxon>Rhodospirillales</taxon>
        <taxon>Rhodospirillaceae</taxon>
        <taxon>Pararhodospirillum</taxon>
    </lineage>
</organism>
<dbReference type="SUPFAM" id="SSF51735">
    <property type="entry name" value="NAD(P)-binding Rossmann-fold domains"/>
    <property type="match status" value="1"/>
</dbReference>
<evidence type="ECO:0000313" key="2">
    <source>
        <dbReference type="Proteomes" id="UP000321567"/>
    </source>
</evidence>
<dbReference type="InterPro" id="IPR002347">
    <property type="entry name" value="SDR_fam"/>
</dbReference>
<dbReference type="EMBL" id="BJZO01000041">
    <property type="protein sequence ID" value="GEO81583.1"/>
    <property type="molecule type" value="Genomic_DNA"/>
</dbReference>
<dbReference type="GO" id="GO:0016616">
    <property type="term" value="F:oxidoreductase activity, acting on the CH-OH group of donors, NAD or NADP as acceptor"/>
    <property type="evidence" value="ECO:0007669"/>
    <property type="project" value="TreeGrafter"/>
</dbReference>
<dbReference type="PRINTS" id="PR00081">
    <property type="entry name" value="GDHRDH"/>
</dbReference>
<gene>
    <name evidence="1" type="ORF">ROR02_17140</name>
</gene>
<keyword evidence="2" id="KW-1185">Reference proteome</keyword>
<dbReference type="OrthoDB" id="9785826at2"/>
<dbReference type="Pfam" id="PF00106">
    <property type="entry name" value="adh_short"/>
    <property type="match status" value="1"/>
</dbReference>
<dbReference type="CDD" id="cd05325">
    <property type="entry name" value="carb_red_sniffer_like_SDR_c"/>
    <property type="match status" value="1"/>
</dbReference>
<dbReference type="Gene3D" id="3.40.50.720">
    <property type="entry name" value="NAD(P)-binding Rossmann-like Domain"/>
    <property type="match status" value="1"/>
</dbReference>
<name>A0A512H813_9PROT</name>
<dbReference type="PANTHER" id="PTHR45458">
    <property type="entry name" value="SHORT-CHAIN DEHYDROGENASE/REDUCTASE SDR"/>
    <property type="match status" value="1"/>
</dbReference>
<dbReference type="Proteomes" id="UP000321567">
    <property type="component" value="Unassembled WGS sequence"/>
</dbReference>
<sequence>MSTVLITGANRGLGLEFARQYKASGWEVIAACRDPVGADALGALGVEELALDVGEPAAIGAFGARLAGRALDLFICNAGVYGGKEGQQVLGQVDVAAWEHTFRINAIAPLKLTEALLPSLKAAKGARAVYVSSLMASMAENTSGGEYIYRSSKAALNAVIKSLSIDLAPLGITVAALHPGWVRTDMGGPNGMIDAPESITGLRRVIEALTPADSGRFLAYNGQEIPW</sequence>
<evidence type="ECO:0000313" key="1">
    <source>
        <dbReference type="EMBL" id="GEO81583.1"/>
    </source>
</evidence>